<dbReference type="EMBL" id="WQKZ01000003">
    <property type="protein sequence ID" value="MVN77074.1"/>
    <property type="molecule type" value="Genomic_DNA"/>
</dbReference>
<comment type="caution">
    <text evidence="2">The sequence shown here is derived from an EMBL/GenBank/DDBJ whole genome shotgun (WGS) entry which is preliminary data.</text>
</comment>
<keyword evidence="1" id="KW-0472">Membrane</keyword>
<feature type="transmembrane region" description="Helical" evidence="1">
    <location>
        <begin position="203"/>
        <end position="220"/>
    </location>
</feature>
<feature type="transmembrane region" description="Helical" evidence="1">
    <location>
        <begin position="232"/>
        <end position="254"/>
    </location>
</feature>
<sequence length="453" mass="49843">MRYKKIPATASRLPPARGQWKPMTSAWGRARALGPLLALLLAVSLSFWLSPAPQGQPGVDYWGHYARVGPGLGFVVNHDSYGYLAVAEQPGQLLQPQEVRQSRPLYALLGAAAGYPLTAGLRLAGRVGLAPNFWPEVAQFYGFYSGYVLLNALTLLASLLLLRWLWRRITAGRGETWQFYCVAWVLAANPITKTFFWTAHQQMLAFLVPLFCVALAVWLRQRPAPNGSALSCLALVLGLLPLVYGSFVLVWPALAYGLLRPGADADKVGQLVVAPRWPSQLMKIAVSAGLFAVPTLLWVGLLRLHGTTYYNHEAVRYHQLVWLLEARHLPVLAYLKGVASKVLDYLSSFQAMGGWLLLAAGLYAITRWRQPSTGPLVPRSVGPALAWVSGGFGMFFALLGYYPERLTYTLLPLVLCLLAALLPHWPPRYARPAALASAAAWHLYVLLSYGPFS</sequence>
<feature type="transmembrane region" description="Helical" evidence="1">
    <location>
        <begin position="342"/>
        <end position="364"/>
    </location>
</feature>
<feature type="transmembrane region" description="Helical" evidence="1">
    <location>
        <begin position="177"/>
        <end position="197"/>
    </location>
</feature>
<proteinExistence type="predicted"/>
<dbReference type="Proteomes" id="UP000441336">
    <property type="component" value="Unassembled WGS sequence"/>
</dbReference>
<dbReference type="AlphaFoldDB" id="A0A7K1TF90"/>
<feature type="transmembrane region" description="Helical" evidence="1">
    <location>
        <begin position="409"/>
        <end position="426"/>
    </location>
</feature>
<keyword evidence="3" id="KW-1185">Reference proteome</keyword>
<keyword evidence="1" id="KW-0812">Transmembrane</keyword>
<accession>A0A7K1TF90</accession>
<feature type="transmembrane region" description="Helical" evidence="1">
    <location>
        <begin position="384"/>
        <end position="402"/>
    </location>
</feature>
<reference evidence="2 3" key="1">
    <citation type="submission" date="2019-12" db="EMBL/GenBank/DDBJ databases">
        <title>Hymenobacter sp. HMF4947 Genome sequencing and assembly.</title>
        <authorList>
            <person name="Kang H."/>
            <person name="Cha I."/>
            <person name="Kim H."/>
            <person name="Joh K."/>
        </authorList>
    </citation>
    <scope>NUCLEOTIDE SEQUENCE [LARGE SCALE GENOMIC DNA]</scope>
    <source>
        <strain evidence="2 3">HMF4947</strain>
    </source>
</reference>
<gene>
    <name evidence="2" type="ORF">GO988_12125</name>
</gene>
<protein>
    <recommendedName>
        <fullName evidence="4">Glycosyltransferase RgtA/B/C/D-like domain-containing protein</fullName>
    </recommendedName>
</protein>
<feature type="transmembrane region" description="Helical" evidence="1">
    <location>
        <begin position="281"/>
        <end position="302"/>
    </location>
</feature>
<feature type="transmembrane region" description="Helical" evidence="1">
    <location>
        <begin position="144"/>
        <end position="165"/>
    </location>
</feature>
<evidence type="ECO:0000313" key="3">
    <source>
        <dbReference type="Proteomes" id="UP000441336"/>
    </source>
</evidence>
<evidence type="ECO:0000313" key="2">
    <source>
        <dbReference type="EMBL" id="MVN77074.1"/>
    </source>
</evidence>
<evidence type="ECO:0000256" key="1">
    <source>
        <dbReference type="SAM" id="Phobius"/>
    </source>
</evidence>
<evidence type="ECO:0008006" key="4">
    <source>
        <dbReference type="Google" id="ProtNLM"/>
    </source>
</evidence>
<name>A0A7K1TF90_9BACT</name>
<keyword evidence="1" id="KW-1133">Transmembrane helix</keyword>
<organism evidence="2 3">
    <name type="scientific">Hymenobacter ginkgonis</name>
    <dbReference type="NCBI Taxonomy" id="2682976"/>
    <lineage>
        <taxon>Bacteria</taxon>
        <taxon>Pseudomonadati</taxon>
        <taxon>Bacteroidota</taxon>
        <taxon>Cytophagia</taxon>
        <taxon>Cytophagales</taxon>
        <taxon>Hymenobacteraceae</taxon>
        <taxon>Hymenobacter</taxon>
    </lineage>
</organism>